<keyword evidence="13" id="KW-1185">Reference proteome</keyword>
<comment type="pathway">
    <text evidence="1">Amino-acid biosynthesis; L-asparagine biosynthesis; L-asparagine from L-aspartate (L-Gln route): step 1/1.</text>
</comment>
<evidence type="ECO:0000256" key="2">
    <source>
        <dbReference type="ARBA" id="ARBA00005752"/>
    </source>
</evidence>
<dbReference type="GO" id="GO:0004066">
    <property type="term" value="F:asparagine synthase (glutamine-hydrolyzing) activity"/>
    <property type="evidence" value="ECO:0007669"/>
    <property type="project" value="UniProtKB-EC"/>
</dbReference>
<dbReference type="Proteomes" id="UP000199227">
    <property type="component" value="Unassembled WGS sequence"/>
</dbReference>
<dbReference type="GO" id="GO:0005829">
    <property type="term" value="C:cytosol"/>
    <property type="evidence" value="ECO:0007669"/>
    <property type="project" value="TreeGrafter"/>
</dbReference>
<protein>
    <recommendedName>
        <fullName evidence="3">asparagine synthase (glutamine-hydrolyzing)</fullName>
        <ecNumber evidence="3">6.3.5.4</ecNumber>
    </recommendedName>
</protein>
<evidence type="ECO:0000256" key="7">
    <source>
        <dbReference type="ARBA" id="ARBA00048741"/>
    </source>
</evidence>
<evidence type="ECO:0000256" key="5">
    <source>
        <dbReference type="ARBA" id="ARBA00022840"/>
    </source>
</evidence>
<dbReference type="AlphaFoldDB" id="A0A1I5LKP8"/>
<name>A0A1I5LKP8_9BACT</name>
<evidence type="ECO:0000256" key="10">
    <source>
        <dbReference type="PIRSR" id="PIRSR001589-3"/>
    </source>
</evidence>
<keyword evidence="8" id="KW-0061">Asparagine biosynthesis</keyword>
<evidence type="ECO:0000256" key="9">
    <source>
        <dbReference type="PIRSR" id="PIRSR001589-2"/>
    </source>
</evidence>
<keyword evidence="8" id="KW-0028">Amino-acid biosynthesis</keyword>
<evidence type="ECO:0000256" key="4">
    <source>
        <dbReference type="ARBA" id="ARBA00022741"/>
    </source>
</evidence>
<dbReference type="InterPro" id="IPR029055">
    <property type="entry name" value="Ntn_hydrolases_N"/>
</dbReference>
<evidence type="ECO:0000256" key="6">
    <source>
        <dbReference type="ARBA" id="ARBA00022962"/>
    </source>
</evidence>
<dbReference type="Pfam" id="PF13537">
    <property type="entry name" value="GATase_7"/>
    <property type="match status" value="1"/>
</dbReference>
<dbReference type="InterPro" id="IPR014729">
    <property type="entry name" value="Rossmann-like_a/b/a_fold"/>
</dbReference>
<evidence type="ECO:0000256" key="8">
    <source>
        <dbReference type="PIRSR" id="PIRSR001589-1"/>
    </source>
</evidence>
<feature type="binding site" evidence="9">
    <location>
        <position position="273"/>
    </location>
    <ligand>
        <name>ATP</name>
        <dbReference type="ChEBI" id="CHEBI:30616"/>
    </ligand>
</feature>
<dbReference type="PIRSF" id="PIRSF001589">
    <property type="entry name" value="Asn_synthetase_glu-h"/>
    <property type="match status" value="1"/>
</dbReference>
<organism evidence="12 13">
    <name type="scientific">Hydrogenimonas thermophila</name>
    <dbReference type="NCBI Taxonomy" id="223786"/>
    <lineage>
        <taxon>Bacteria</taxon>
        <taxon>Pseudomonadati</taxon>
        <taxon>Campylobacterota</taxon>
        <taxon>Epsilonproteobacteria</taxon>
        <taxon>Campylobacterales</taxon>
        <taxon>Hydrogenimonadaceae</taxon>
        <taxon>Hydrogenimonas</taxon>
    </lineage>
</organism>
<dbReference type="Gene3D" id="3.40.50.620">
    <property type="entry name" value="HUPs"/>
    <property type="match status" value="2"/>
</dbReference>
<keyword evidence="4 9" id="KW-0547">Nucleotide-binding</keyword>
<dbReference type="RefSeq" id="WP_177201943.1">
    <property type="nucleotide sequence ID" value="NZ_FOXB01000003.1"/>
</dbReference>
<feature type="binding site" evidence="9">
    <location>
        <begin position="348"/>
        <end position="349"/>
    </location>
    <ligand>
        <name>ATP</name>
        <dbReference type="ChEBI" id="CHEBI:30616"/>
    </ligand>
</feature>
<dbReference type="PROSITE" id="PS51278">
    <property type="entry name" value="GATASE_TYPE_2"/>
    <property type="match status" value="1"/>
</dbReference>
<reference evidence="12 13" key="1">
    <citation type="submission" date="2016-10" db="EMBL/GenBank/DDBJ databases">
        <authorList>
            <person name="de Groot N.N."/>
        </authorList>
    </citation>
    <scope>NUCLEOTIDE SEQUENCE [LARGE SCALE GENOMIC DNA]</scope>
    <source>
        <strain evidence="12 13">EP1-55-1</strain>
    </source>
</reference>
<dbReference type="PANTHER" id="PTHR43284:SF1">
    <property type="entry name" value="ASPARAGINE SYNTHETASE"/>
    <property type="match status" value="1"/>
</dbReference>
<evidence type="ECO:0000256" key="1">
    <source>
        <dbReference type="ARBA" id="ARBA00005187"/>
    </source>
</evidence>
<dbReference type="SUPFAM" id="SSF52402">
    <property type="entry name" value="Adenine nucleotide alpha hydrolases-like"/>
    <property type="match status" value="1"/>
</dbReference>
<feature type="domain" description="Glutamine amidotransferase type-2" evidence="11">
    <location>
        <begin position="2"/>
        <end position="201"/>
    </location>
</feature>
<comment type="catalytic activity">
    <reaction evidence="7">
        <text>L-aspartate + L-glutamine + ATP + H2O = L-asparagine + L-glutamate + AMP + diphosphate + H(+)</text>
        <dbReference type="Rhea" id="RHEA:12228"/>
        <dbReference type="ChEBI" id="CHEBI:15377"/>
        <dbReference type="ChEBI" id="CHEBI:15378"/>
        <dbReference type="ChEBI" id="CHEBI:29985"/>
        <dbReference type="ChEBI" id="CHEBI:29991"/>
        <dbReference type="ChEBI" id="CHEBI:30616"/>
        <dbReference type="ChEBI" id="CHEBI:33019"/>
        <dbReference type="ChEBI" id="CHEBI:58048"/>
        <dbReference type="ChEBI" id="CHEBI:58359"/>
        <dbReference type="ChEBI" id="CHEBI:456215"/>
        <dbReference type="EC" id="6.3.5.4"/>
    </reaction>
</comment>
<dbReference type="InterPro" id="IPR006426">
    <property type="entry name" value="Asn_synth_AEB"/>
</dbReference>
<dbReference type="GO" id="GO:0006529">
    <property type="term" value="P:asparagine biosynthetic process"/>
    <property type="evidence" value="ECO:0007669"/>
    <property type="project" value="UniProtKB-KW"/>
</dbReference>
<keyword evidence="5 9" id="KW-0067">ATP-binding</keyword>
<feature type="binding site" evidence="9">
    <location>
        <position position="91"/>
    </location>
    <ligand>
        <name>L-glutamine</name>
        <dbReference type="ChEBI" id="CHEBI:58359"/>
    </ligand>
</feature>
<dbReference type="InterPro" id="IPR051786">
    <property type="entry name" value="ASN_synthetase/amidase"/>
</dbReference>
<dbReference type="GO" id="GO:0005524">
    <property type="term" value="F:ATP binding"/>
    <property type="evidence" value="ECO:0007669"/>
    <property type="project" value="UniProtKB-KW"/>
</dbReference>
<dbReference type="InterPro" id="IPR017932">
    <property type="entry name" value="GATase_2_dom"/>
</dbReference>
<dbReference type="CDD" id="cd00712">
    <property type="entry name" value="AsnB"/>
    <property type="match status" value="1"/>
</dbReference>
<feature type="site" description="Important for beta-aspartyl-AMP intermediate formation" evidence="10">
    <location>
        <position position="350"/>
    </location>
</feature>
<proteinExistence type="inferred from homology"/>
<dbReference type="InterPro" id="IPR033738">
    <property type="entry name" value="AsnB_N"/>
</dbReference>
<dbReference type="Gene3D" id="3.60.20.10">
    <property type="entry name" value="Glutamine Phosphoribosylpyrophosphate, subunit 1, domain 1"/>
    <property type="match status" value="1"/>
</dbReference>
<comment type="similarity">
    <text evidence="2">Belongs to the asparagine synthetase family.</text>
</comment>
<dbReference type="STRING" id="223786.SAMN05216234_10376"/>
<gene>
    <name evidence="12" type="ORF">SAMN05216234_10376</name>
</gene>
<dbReference type="EC" id="6.3.5.4" evidence="3"/>
<dbReference type="PANTHER" id="PTHR43284">
    <property type="entry name" value="ASPARAGINE SYNTHETASE (GLUTAMINE-HYDROLYZING)"/>
    <property type="match status" value="1"/>
</dbReference>
<dbReference type="NCBIfam" id="TIGR01536">
    <property type="entry name" value="asn_synth_AEB"/>
    <property type="match status" value="1"/>
</dbReference>
<sequence length="591" mass="68896">MCGIFGIIGKYDKTKAKKAYETLSHRGPDSCGVVAKDNLFLGHYRLSIIDPLPEANQPMQIDNTTILMNGEIYNYRELKSKLDTAFKTQSDTEVAVAAFKQWGEKMPKHLRGMYAIAIIEDGLVHLFRDPFGKKPLYYAKMEDSFIFASEIKAILAMYPQIKWSRDSITSYLSYQSTISPNTFFKEIHQLEPGSYLKYDGKEIYVSVDEEDIFTYGSDKLDIDQLEKLLIESIRYRLVSDVTIGALLSGGVDSSLVAALACKLSKDPLPTFTVGYKGFEKYDERKFAEIVANHIGSDHHSFEMGMDDFLESSEELISHMDEPFGDPAAIPLWFLTKKIKEQGVKVILSGDGADELFFGYRPYYEMIDIEKARDLKYKNWLRNYFRSNYSPNREWEWYKRIFDDSILFRSSAELFTDLQQNRLLKQNVKDDQSLLWIEHYAKRSKEVTGPWWYSYIDIKVQLGEVFLKKLDRVSMAHGIEARSPFMDRVLVQKLFSCDPKWRIGEKPKWLLKKVAKRYLPIEIIERKKKGFSYPFIEWLTAAGELDKLKQINAKLKLFDSEALKFMIEKSKKGRFKHHLYAVWFLCRWIEKH</sequence>
<accession>A0A1I5LKP8</accession>
<evidence type="ECO:0000256" key="3">
    <source>
        <dbReference type="ARBA" id="ARBA00012737"/>
    </source>
</evidence>
<dbReference type="CDD" id="cd01991">
    <property type="entry name" value="Asn_synthase_B_C"/>
    <property type="match status" value="1"/>
</dbReference>
<feature type="active site" description="For GATase activity" evidence="8">
    <location>
        <position position="2"/>
    </location>
</feature>
<evidence type="ECO:0000313" key="12">
    <source>
        <dbReference type="EMBL" id="SFO97949.1"/>
    </source>
</evidence>
<dbReference type="EMBL" id="FOXB01000003">
    <property type="protein sequence ID" value="SFO97949.1"/>
    <property type="molecule type" value="Genomic_DNA"/>
</dbReference>
<keyword evidence="6 8" id="KW-0315">Glutamine amidotransferase</keyword>
<dbReference type="InterPro" id="IPR001962">
    <property type="entry name" value="Asn_synthase"/>
</dbReference>
<feature type="binding site" evidence="9">
    <location>
        <position position="246"/>
    </location>
    <ligand>
        <name>ATP</name>
        <dbReference type="ChEBI" id="CHEBI:30616"/>
    </ligand>
</feature>
<evidence type="ECO:0000313" key="13">
    <source>
        <dbReference type="Proteomes" id="UP000199227"/>
    </source>
</evidence>
<evidence type="ECO:0000259" key="11">
    <source>
        <dbReference type="PROSITE" id="PS51278"/>
    </source>
</evidence>
<dbReference type="Pfam" id="PF00733">
    <property type="entry name" value="Asn_synthase"/>
    <property type="match status" value="1"/>
</dbReference>
<dbReference type="SUPFAM" id="SSF56235">
    <property type="entry name" value="N-terminal nucleophile aminohydrolases (Ntn hydrolases)"/>
    <property type="match status" value="1"/>
</dbReference>